<gene>
    <name evidence="9" type="ORF">SNE40_011596</name>
</gene>
<evidence type="ECO:0000256" key="5">
    <source>
        <dbReference type="ARBA" id="ARBA00022824"/>
    </source>
</evidence>
<evidence type="ECO:0000256" key="3">
    <source>
        <dbReference type="ARBA" id="ARBA00017467"/>
    </source>
</evidence>
<evidence type="ECO:0000256" key="8">
    <source>
        <dbReference type="SAM" id="Phobius"/>
    </source>
</evidence>
<feature type="transmembrane region" description="Helical" evidence="8">
    <location>
        <begin position="122"/>
        <end position="142"/>
    </location>
</feature>
<evidence type="ECO:0000256" key="6">
    <source>
        <dbReference type="ARBA" id="ARBA00022989"/>
    </source>
</evidence>
<sequence>MDSNLEKSYFSPIYYLVPTFTLLYVAYRWFQGPSQTTKFTEVRTKPASIVSVIGSGGHTREMLRLMGALSGNYSPRHYILANTDSISESKVHAMEDDLRRKKNFKTEYLIHKIPRCREVNQSWFTTVAYTIYSIFYCIPLMVICRPEIILCNGPGTCIPVCLVGWIIKCFGIVQTKIIYVESICRVDKLSMTARLVYKFADNIIVQWPELQSKYPKCEYYGRLV</sequence>
<dbReference type="Proteomes" id="UP001347796">
    <property type="component" value="Unassembled WGS sequence"/>
</dbReference>
<name>A0AAN8JK49_PATCE</name>
<dbReference type="Gene3D" id="3.40.50.2000">
    <property type="entry name" value="Glycogen Phosphorylase B"/>
    <property type="match status" value="1"/>
</dbReference>
<evidence type="ECO:0000256" key="4">
    <source>
        <dbReference type="ARBA" id="ARBA00022692"/>
    </source>
</evidence>
<proteinExistence type="inferred from homology"/>
<keyword evidence="7 8" id="KW-0472">Membrane</keyword>
<keyword evidence="6 8" id="KW-1133">Transmembrane helix</keyword>
<dbReference type="GO" id="GO:0004577">
    <property type="term" value="F:N-acetylglucosaminyldiphosphodolichol N-acetylglucosaminyltransferase activity"/>
    <property type="evidence" value="ECO:0007669"/>
    <property type="project" value="TreeGrafter"/>
</dbReference>
<dbReference type="PANTHER" id="PTHR12154:SF4">
    <property type="entry name" value="UDP-N-ACETYLGLUCOSAMINE TRANSFERASE SUBUNIT ALG14 HOMOLOG"/>
    <property type="match status" value="1"/>
</dbReference>
<evidence type="ECO:0000256" key="7">
    <source>
        <dbReference type="ARBA" id="ARBA00023136"/>
    </source>
</evidence>
<evidence type="ECO:0000313" key="9">
    <source>
        <dbReference type="EMBL" id="KAK6179177.1"/>
    </source>
</evidence>
<protein>
    <recommendedName>
        <fullName evidence="3">UDP-N-acetylglucosamine transferase subunit ALG14</fullName>
    </recommendedName>
</protein>
<dbReference type="AlphaFoldDB" id="A0AAN8JK49"/>
<evidence type="ECO:0000256" key="1">
    <source>
        <dbReference type="ARBA" id="ARBA00004389"/>
    </source>
</evidence>
<dbReference type="GO" id="GO:0006488">
    <property type="term" value="P:dolichol-linked oligosaccharide biosynthetic process"/>
    <property type="evidence" value="ECO:0007669"/>
    <property type="project" value="InterPro"/>
</dbReference>
<dbReference type="GO" id="GO:0043541">
    <property type="term" value="C:UDP-N-acetylglucosamine transferase complex"/>
    <property type="evidence" value="ECO:0007669"/>
    <property type="project" value="TreeGrafter"/>
</dbReference>
<reference evidence="9 10" key="1">
    <citation type="submission" date="2024-01" db="EMBL/GenBank/DDBJ databases">
        <title>The genome of the rayed Mediterranean limpet Patella caerulea (Linnaeus, 1758).</title>
        <authorList>
            <person name="Anh-Thu Weber A."/>
            <person name="Halstead-Nussloch G."/>
        </authorList>
    </citation>
    <scope>NUCLEOTIDE SEQUENCE [LARGE SCALE GENOMIC DNA]</scope>
    <source>
        <strain evidence="9">AATW-2023a</strain>
        <tissue evidence="9">Whole specimen</tissue>
    </source>
</reference>
<organism evidence="9 10">
    <name type="scientific">Patella caerulea</name>
    <name type="common">Rayed Mediterranean limpet</name>
    <dbReference type="NCBI Taxonomy" id="87958"/>
    <lineage>
        <taxon>Eukaryota</taxon>
        <taxon>Metazoa</taxon>
        <taxon>Spiralia</taxon>
        <taxon>Lophotrochozoa</taxon>
        <taxon>Mollusca</taxon>
        <taxon>Gastropoda</taxon>
        <taxon>Patellogastropoda</taxon>
        <taxon>Patelloidea</taxon>
        <taxon>Patellidae</taxon>
        <taxon>Patella</taxon>
    </lineage>
</organism>
<keyword evidence="4 8" id="KW-0812">Transmembrane</keyword>
<dbReference type="PANTHER" id="PTHR12154">
    <property type="entry name" value="GLYCOSYL TRANSFERASE-RELATED"/>
    <property type="match status" value="1"/>
</dbReference>
<dbReference type="Pfam" id="PF08660">
    <property type="entry name" value="Alg14"/>
    <property type="match status" value="1"/>
</dbReference>
<feature type="transmembrane region" description="Helical" evidence="8">
    <location>
        <begin position="12"/>
        <end position="30"/>
    </location>
</feature>
<accession>A0AAN8JK49</accession>
<comment type="caution">
    <text evidence="9">The sequence shown here is derived from an EMBL/GenBank/DDBJ whole genome shotgun (WGS) entry which is preliminary data.</text>
</comment>
<evidence type="ECO:0000256" key="2">
    <source>
        <dbReference type="ARBA" id="ARBA00009731"/>
    </source>
</evidence>
<evidence type="ECO:0000313" key="10">
    <source>
        <dbReference type="Proteomes" id="UP001347796"/>
    </source>
</evidence>
<dbReference type="EMBL" id="JAZGQO010000008">
    <property type="protein sequence ID" value="KAK6179177.1"/>
    <property type="molecule type" value="Genomic_DNA"/>
</dbReference>
<keyword evidence="10" id="KW-1185">Reference proteome</keyword>
<comment type="similarity">
    <text evidence="2">Belongs to the ALG14 family.</text>
</comment>
<comment type="subcellular location">
    <subcellularLocation>
        <location evidence="1">Endoplasmic reticulum membrane</location>
        <topology evidence="1">Single-pass membrane protein</topology>
    </subcellularLocation>
</comment>
<dbReference type="InterPro" id="IPR013969">
    <property type="entry name" value="Oligosacch_biosynth_Alg14"/>
</dbReference>
<keyword evidence="5" id="KW-0256">Endoplasmic reticulum</keyword>